<evidence type="ECO:0000256" key="6">
    <source>
        <dbReference type="SAM" id="Phobius"/>
    </source>
</evidence>
<evidence type="ECO:0000259" key="7">
    <source>
        <dbReference type="Pfam" id="PF06305"/>
    </source>
</evidence>
<feature type="region of interest" description="Disordered" evidence="5">
    <location>
        <begin position="79"/>
        <end position="108"/>
    </location>
</feature>
<evidence type="ECO:0000256" key="4">
    <source>
        <dbReference type="ARBA" id="ARBA00023136"/>
    </source>
</evidence>
<dbReference type="InterPro" id="IPR010445">
    <property type="entry name" value="LapA_dom"/>
</dbReference>
<evidence type="ECO:0000256" key="5">
    <source>
        <dbReference type="SAM" id="MobiDB-lite"/>
    </source>
</evidence>
<name>A0ABW5PDN6_9BACL</name>
<sequence length="108" mass="12011">MKTQWLLISVLLFALIIAAFAVMNVEPVRIQYAFGEAQIPLILVILGSALLGGLTVGFFGIVKQYKLQRRIRELTTQLNQQKPLEDSGDSVPKETVQQGTLIEKKQGE</sequence>
<feature type="domain" description="Lipopolysaccharide assembly protein A" evidence="7">
    <location>
        <begin position="24"/>
        <end position="81"/>
    </location>
</feature>
<reference evidence="9" key="1">
    <citation type="journal article" date="2019" name="Int. J. Syst. Evol. Microbiol.">
        <title>The Global Catalogue of Microorganisms (GCM) 10K type strain sequencing project: providing services to taxonomists for standard genome sequencing and annotation.</title>
        <authorList>
            <consortium name="The Broad Institute Genomics Platform"/>
            <consortium name="The Broad Institute Genome Sequencing Center for Infectious Disease"/>
            <person name="Wu L."/>
            <person name="Ma J."/>
        </authorList>
    </citation>
    <scope>NUCLEOTIDE SEQUENCE [LARGE SCALE GENOMIC DNA]</scope>
    <source>
        <strain evidence="9">KCTC 3950</strain>
    </source>
</reference>
<accession>A0ABW5PDN6</accession>
<dbReference type="Proteomes" id="UP001597541">
    <property type="component" value="Unassembled WGS sequence"/>
</dbReference>
<keyword evidence="3 6" id="KW-1133">Transmembrane helix</keyword>
<protein>
    <submittedName>
        <fullName evidence="8">Lipopolysaccharide assembly LapA domain-containing protein</fullName>
    </submittedName>
</protein>
<dbReference type="Pfam" id="PF06305">
    <property type="entry name" value="LapA_dom"/>
    <property type="match status" value="1"/>
</dbReference>
<proteinExistence type="predicted"/>
<keyword evidence="4 6" id="KW-0472">Membrane</keyword>
<evidence type="ECO:0000313" key="8">
    <source>
        <dbReference type="EMBL" id="MFD2613268.1"/>
    </source>
</evidence>
<keyword evidence="2 6" id="KW-0812">Transmembrane</keyword>
<evidence type="ECO:0000256" key="2">
    <source>
        <dbReference type="ARBA" id="ARBA00022692"/>
    </source>
</evidence>
<keyword evidence="9" id="KW-1185">Reference proteome</keyword>
<dbReference type="RefSeq" id="WP_377603267.1">
    <property type="nucleotide sequence ID" value="NZ_JBHUME010000008.1"/>
</dbReference>
<evidence type="ECO:0000313" key="9">
    <source>
        <dbReference type="Proteomes" id="UP001597541"/>
    </source>
</evidence>
<dbReference type="EMBL" id="JBHUME010000008">
    <property type="protein sequence ID" value="MFD2613268.1"/>
    <property type="molecule type" value="Genomic_DNA"/>
</dbReference>
<gene>
    <name evidence="8" type="ORF">ACFSUF_12630</name>
</gene>
<organism evidence="8 9">
    <name type="scientific">Paenibacillus gansuensis</name>
    <dbReference type="NCBI Taxonomy" id="306542"/>
    <lineage>
        <taxon>Bacteria</taxon>
        <taxon>Bacillati</taxon>
        <taxon>Bacillota</taxon>
        <taxon>Bacilli</taxon>
        <taxon>Bacillales</taxon>
        <taxon>Paenibacillaceae</taxon>
        <taxon>Paenibacillus</taxon>
    </lineage>
</organism>
<evidence type="ECO:0000256" key="3">
    <source>
        <dbReference type="ARBA" id="ARBA00022989"/>
    </source>
</evidence>
<evidence type="ECO:0000256" key="1">
    <source>
        <dbReference type="ARBA" id="ARBA00022475"/>
    </source>
</evidence>
<feature type="transmembrane region" description="Helical" evidence="6">
    <location>
        <begin position="37"/>
        <end position="62"/>
    </location>
</feature>
<dbReference type="PANTHER" id="PTHR41335">
    <property type="entry name" value="MEMBRANE PROTEIN-RELATED"/>
    <property type="match status" value="1"/>
</dbReference>
<comment type="caution">
    <text evidence="8">The sequence shown here is derived from an EMBL/GenBank/DDBJ whole genome shotgun (WGS) entry which is preliminary data.</text>
</comment>
<keyword evidence="1" id="KW-1003">Cell membrane</keyword>
<dbReference type="PANTHER" id="PTHR41335:SF1">
    <property type="entry name" value="MEMBRANE PROTEIN"/>
    <property type="match status" value="1"/>
</dbReference>